<sequence>MKKSTKTFAAMLSLAAVAGFAVLALASCNTDPDRPEFDIIEANQTFRENSTAFELD</sequence>
<evidence type="ECO:0000313" key="1">
    <source>
        <dbReference type="EMBL" id="CCO21816.1"/>
    </source>
</evidence>
<accession>S0DGQ8</accession>
<dbReference type="AlphaFoldDB" id="S0DGQ8"/>
<feature type="non-terminal residue" evidence="1">
    <location>
        <position position="56"/>
    </location>
</feature>
<name>S0DGQ8_9ZZZZ</name>
<reference evidence="1" key="1">
    <citation type="submission" date="2012-10" db="EMBL/GenBank/DDBJ databases">
        <authorList>
            <person name="Sandrine L."/>
        </authorList>
    </citation>
    <scope>NUCLEOTIDE SEQUENCE</scope>
</reference>
<dbReference type="PROSITE" id="PS51257">
    <property type="entry name" value="PROKAR_LIPOPROTEIN"/>
    <property type="match status" value="1"/>
</dbReference>
<reference evidence="1" key="2">
    <citation type="journal article" date="2013" name="Biotechnol. Biofuels">
        <title>Mining for hemicellulases in the fungus-growing termite Pseudacanthotermes militaris using functional metagenomics.</title>
        <authorList>
            <person name="Bastien G."/>
            <person name="Arnal G."/>
            <person name="Bozonnet S."/>
            <person name="Laguerre S."/>
            <person name="Ferreira F."/>
            <person name="Faure R."/>
            <person name="Henrissat B."/>
            <person name="Lefevre F."/>
            <person name="Robe P."/>
            <person name="Bouchez O."/>
            <person name="Noirot C."/>
            <person name="Dumon C."/>
            <person name="O'Donohue M."/>
        </authorList>
    </citation>
    <scope>NUCLEOTIDE SEQUENCE</scope>
</reference>
<gene>
    <name evidence="1" type="ORF">BN138_1004</name>
</gene>
<organism evidence="1">
    <name type="scientific">termite gut metagenome</name>
    <dbReference type="NCBI Taxonomy" id="433724"/>
    <lineage>
        <taxon>unclassified sequences</taxon>
        <taxon>metagenomes</taxon>
        <taxon>organismal metagenomes</taxon>
    </lineage>
</organism>
<dbReference type="EMBL" id="HF548331">
    <property type="protein sequence ID" value="CCO21816.1"/>
    <property type="molecule type" value="Genomic_DNA"/>
</dbReference>
<protein>
    <submittedName>
        <fullName evidence="1">Uncharacterized protein</fullName>
    </submittedName>
</protein>
<proteinExistence type="predicted"/>